<dbReference type="InterPro" id="IPR051207">
    <property type="entry name" value="ComplexI_NDUFA9_subunit"/>
</dbReference>
<comment type="caution">
    <text evidence="2">The sequence shown here is derived from an EMBL/GenBank/DDBJ whole genome shotgun (WGS) entry which is preliminary data.</text>
</comment>
<dbReference type="EMBL" id="MFTC01000086">
    <property type="protein sequence ID" value="OGI49858.1"/>
    <property type="molecule type" value="Genomic_DNA"/>
</dbReference>
<dbReference type="CDD" id="cd05271">
    <property type="entry name" value="NDUFA9_like_SDR_a"/>
    <property type="match status" value="1"/>
</dbReference>
<dbReference type="Gene3D" id="3.40.50.720">
    <property type="entry name" value="NAD(P)-binding Rossmann-like Domain"/>
    <property type="match status" value="1"/>
</dbReference>
<dbReference type="PANTHER" id="PTHR12126:SF11">
    <property type="entry name" value="NADH DEHYDROGENASE [UBIQUINONE] 1 ALPHA SUBCOMPLEX SUBUNIT 9, MITOCHONDRIAL"/>
    <property type="match status" value="1"/>
</dbReference>
<dbReference type="STRING" id="1817768.A3A87_06970"/>
<dbReference type="Proteomes" id="UP000179037">
    <property type="component" value="Unassembled WGS sequence"/>
</dbReference>
<dbReference type="GO" id="GO:0044877">
    <property type="term" value="F:protein-containing complex binding"/>
    <property type="evidence" value="ECO:0007669"/>
    <property type="project" value="TreeGrafter"/>
</dbReference>
<name>A0A1F6TXJ1_9PROT</name>
<dbReference type="AlphaFoldDB" id="A0A1F6TXJ1"/>
<sequence length="303" mass="33619">MAVHKLCLLGGTGFVGRQLSARLSEAGHDIDILTRHRERQRELLVLPTVRLVEGDVHAAGFLRRQFEGKDTVINLVGILNEKGRSGKGFTRAHAELPEKIVQACRETGVPRLLHMSALHAARMAPSHYLRTKALGEEAVHRAENPDFHVTSFRPSVIFGPGDGFLNRFAGLLRLTPGVFPLACPDARFQPVYVEDVVRAFTESLDNHKTFGQRYDLCGPKVYTLREIVEYVAKLLGKRVCVVGLPDGLSYLQAAMLEFAPGKPFSLDNYRSLQIDSVCEKGFPEVFSITPTSLEEIAPGYLKK</sequence>
<protein>
    <submittedName>
        <fullName evidence="2">Epimerase</fullName>
    </submittedName>
</protein>
<gene>
    <name evidence="2" type="ORF">A3A87_06970</name>
</gene>
<dbReference type="InterPro" id="IPR036291">
    <property type="entry name" value="NAD(P)-bd_dom_sf"/>
</dbReference>
<dbReference type="SUPFAM" id="SSF51735">
    <property type="entry name" value="NAD(P)-binding Rossmann-fold domains"/>
    <property type="match status" value="1"/>
</dbReference>
<dbReference type="InterPro" id="IPR001509">
    <property type="entry name" value="Epimerase_deHydtase"/>
</dbReference>
<accession>A0A1F6TXJ1</accession>
<evidence type="ECO:0000259" key="1">
    <source>
        <dbReference type="Pfam" id="PF01370"/>
    </source>
</evidence>
<reference evidence="2 3" key="1">
    <citation type="journal article" date="2016" name="Nat. Commun.">
        <title>Thousands of microbial genomes shed light on interconnected biogeochemical processes in an aquifer system.</title>
        <authorList>
            <person name="Anantharaman K."/>
            <person name="Brown C.T."/>
            <person name="Hug L.A."/>
            <person name="Sharon I."/>
            <person name="Castelle C.J."/>
            <person name="Probst A.J."/>
            <person name="Thomas B.C."/>
            <person name="Singh A."/>
            <person name="Wilkins M.J."/>
            <person name="Karaoz U."/>
            <person name="Brodie E.L."/>
            <person name="Williams K.H."/>
            <person name="Hubbard S.S."/>
            <person name="Banfield J.F."/>
        </authorList>
    </citation>
    <scope>NUCLEOTIDE SEQUENCE [LARGE SCALE GENOMIC DNA]</scope>
</reference>
<dbReference type="PANTHER" id="PTHR12126">
    <property type="entry name" value="NADH-UBIQUINONE OXIDOREDUCTASE 39 KDA SUBUNIT-RELATED"/>
    <property type="match status" value="1"/>
</dbReference>
<evidence type="ECO:0000313" key="3">
    <source>
        <dbReference type="Proteomes" id="UP000179037"/>
    </source>
</evidence>
<proteinExistence type="predicted"/>
<evidence type="ECO:0000313" key="2">
    <source>
        <dbReference type="EMBL" id="OGI49858.1"/>
    </source>
</evidence>
<feature type="domain" description="NAD-dependent epimerase/dehydratase" evidence="1">
    <location>
        <begin position="8"/>
        <end position="209"/>
    </location>
</feature>
<dbReference type="Pfam" id="PF01370">
    <property type="entry name" value="Epimerase"/>
    <property type="match status" value="1"/>
</dbReference>
<organism evidence="2 3">
    <name type="scientific">Candidatus Muproteobacteria bacterium RIFCSPLOWO2_01_FULL_60_18</name>
    <dbReference type="NCBI Taxonomy" id="1817768"/>
    <lineage>
        <taxon>Bacteria</taxon>
        <taxon>Pseudomonadati</taxon>
        <taxon>Pseudomonadota</taxon>
        <taxon>Candidatus Muproteobacteria</taxon>
    </lineage>
</organism>